<feature type="transmembrane region" description="Helical" evidence="2">
    <location>
        <begin position="61"/>
        <end position="80"/>
    </location>
</feature>
<comment type="caution">
    <text evidence="3">The sequence shown here is derived from an EMBL/GenBank/DDBJ whole genome shotgun (WGS) entry which is preliminary data.</text>
</comment>
<keyword evidence="2" id="KW-0472">Membrane</keyword>
<dbReference type="RefSeq" id="WP_344907586.1">
    <property type="nucleotide sequence ID" value="NZ_BAAAWD010000031.1"/>
</dbReference>
<dbReference type="NCBIfam" id="NF041646">
    <property type="entry name" value="VC0807_fam"/>
    <property type="match status" value="1"/>
</dbReference>
<evidence type="ECO:0000313" key="3">
    <source>
        <dbReference type="EMBL" id="GAA3040785.1"/>
    </source>
</evidence>
<reference evidence="4" key="1">
    <citation type="journal article" date="2019" name="Int. J. Syst. Evol. Microbiol.">
        <title>The Global Catalogue of Microorganisms (GCM) 10K type strain sequencing project: providing services to taxonomists for standard genome sequencing and annotation.</title>
        <authorList>
            <consortium name="The Broad Institute Genomics Platform"/>
            <consortium name="The Broad Institute Genome Sequencing Center for Infectious Disease"/>
            <person name="Wu L."/>
            <person name="Ma J."/>
        </authorList>
    </citation>
    <scope>NUCLEOTIDE SEQUENCE [LARGE SCALE GENOMIC DNA]</scope>
    <source>
        <strain evidence="4">JCM 3106</strain>
    </source>
</reference>
<dbReference type="EMBL" id="BAAAWD010000031">
    <property type="protein sequence ID" value="GAA3040785.1"/>
    <property type="molecule type" value="Genomic_DNA"/>
</dbReference>
<protein>
    <recommendedName>
        <fullName evidence="5">Intracellular septation protein A</fullName>
    </recommendedName>
</protein>
<feature type="transmembrane region" description="Helical" evidence="2">
    <location>
        <begin position="150"/>
        <end position="172"/>
    </location>
</feature>
<dbReference type="Proteomes" id="UP001499930">
    <property type="component" value="Unassembled WGS sequence"/>
</dbReference>
<accession>A0ABP6LHF9</accession>
<keyword evidence="2" id="KW-0812">Transmembrane</keyword>
<organism evidence="3 4">
    <name type="scientific">Streptosporangium longisporum</name>
    <dbReference type="NCBI Taxonomy" id="46187"/>
    <lineage>
        <taxon>Bacteria</taxon>
        <taxon>Bacillati</taxon>
        <taxon>Actinomycetota</taxon>
        <taxon>Actinomycetes</taxon>
        <taxon>Streptosporangiales</taxon>
        <taxon>Streptosporangiaceae</taxon>
        <taxon>Streptosporangium</taxon>
    </lineage>
</organism>
<feature type="transmembrane region" description="Helical" evidence="2">
    <location>
        <begin position="86"/>
        <end position="105"/>
    </location>
</feature>
<feature type="transmembrane region" description="Helical" evidence="2">
    <location>
        <begin position="33"/>
        <end position="54"/>
    </location>
</feature>
<keyword evidence="2" id="KW-1133">Transmembrane helix</keyword>
<gene>
    <name evidence="3" type="ORF">GCM10017559_81720</name>
</gene>
<feature type="transmembrane region" description="Helical" evidence="2">
    <location>
        <begin position="184"/>
        <end position="203"/>
    </location>
</feature>
<evidence type="ECO:0000256" key="1">
    <source>
        <dbReference type="SAM" id="MobiDB-lite"/>
    </source>
</evidence>
<keyword evidence="4" id="KW-1185">Reference proteome</keyword>
<feature type="transmembrane region" description="Helical" evidence="2">
    <location>
        <begin position="9"/>
        <end position="27"/>
    </location>
</feature>
<proteinExistence type="predicted"/>
<feature type="region of interest" description="Disordered" evidence="1">
    <location>
        <begin position="213"/>
        <end position="269"/>
    </location>
</feature>
<evidence type="ECO:0008006" key="5">
    <source>
        <dbReference type="Google" id="ProtNLM"/>
    </source>
</evidence>
<evidence type="ECO:0000256" key="2">
    <source>
        <dbReference type="SAM" id="Phobius"/>
    </source>
</evidence>
<name>A0ABP6LHF9_9ACTN</name>
<evidence type="ECO:0000313" key="4">
    <source>
        <dbReference type="Proteomes" id="UP001499930"/>
    </source>
</evidence>
<feature type="compositionally biased region" description="Low complexity" evidence="1">
    <location>
        <begin position="245"/>
        <end position="269"/>
    </location>
</feature>
<sequence length="269" mass="28281">MSASRRRTAAVLMLVDFVLPIGLYYGLRAAGVGYVASLVVSSLVPGTGMVVTLVRERRLDSVGLFMTGLMLLSAALSFVGNDPRLLLLKGALLMVVAGGWFLATARGPSPLALRFSRPLLEGRTGDRRASWDELWETSPRFRRIWRVSTCVWGIGALADAAVRAVVALTLPIDLAVGLGGAQYAIFSVLMLVIMNVYQAYAGLHDPRSALYRPLRDGAGETGESAPGPVPHRGPGDVPHEPAGSVPGPVTRPPAAAGTAAGPHGPADVR</sequence>